<keyword evidence="3" id="KW-1185">Reference proteome</keyword>
<evidence type="ECO:0000313" key="3">
    <source>
        <dbReference type="Proteomes" id="UP000623067"/>
    </source>
</evidence>
<proteinExistence type="predicted"/>
<reference evidence="2" key="2">
    <citation type="submission" date="2020-09" db="EMBL/GenBank/DDBJ databases">
        <authorList>
            <person name="Sun Q."/>
            <person name="Zhou Y."/>
        </authorList>
    </citation>
    <scope>NUCLEOTIDE SEQUENCE</scope>
    <source>
        <strain evidence="2">CGMCC 1.15330</strain>
    </source>
</reference>
<dbReference type="AlphaFoldDB" id="A0A916SYS8"/>
<dbReference type="InterPro" id="IPR005151">
    <property type="entry name" value="Tail-specific_protease"/>
</dbReference>
<accession>A0A916SYS8</accession>
<comment type="caution">
    <text evidence="2">The sequence shown here is derived from an EMBL/GenBank/DDBJ whole genome shotgun (WGS) entry which is preliminary data.</text>
</comment>
<organism evidence="2 3">
    <name type="scientific">Sphingomonas metalli</name>
    <dbReference type="NCBI Taxonomy" id="1779358"/>
    <lineage>
        <taxon>Bacteria</taxon>
        <taxon>Pseudomonadati</taxon>
        <taxon>Pseudomonadota</taxon>
        <taxon>Alphaproteobacteria</taxon>
        <taxon>Sphingomonadales</taxon>
        <taxon>Sphingomonadaceae</taxon>
        <taxon>Sphingomonas</taxon>
    </lineage>
</organism>
<protein>
    <recommendedName>
        <fullName evidence="1">Tail specific protease domain-containing protein</fullName>
    </recommendedName>
</protein>
<dbReference type="RefSeq" id="WP_188657199.1">
    <property type="nucleotide sequence ID" value="NZ_BMIH01000001.1"/>
</dbReference>
<reference evidence="2" key="1">
    <citation type="journal article" date="2014" name="Int. J. Syst. Evol. Microbiol.">
        <title>Complete genome sequence of Corynebacterium casei LMG S-19264T (=DSM 44701T), isolated from a smear-ripened cheese.</title>
        <authorList>
            <consortium name="US DOE Joint Genome Institute (JGI-PGF)"/>
            <person name="Walter F."/>
            <person name="Albersmeier A."/>
            <person name="Kalinowski J."/>
            <person name="Ruckert C."/>
        </authorList>
    </citation>
    <scope>NUCLEOTIDE SEQUENCE</scope>
    <source>
        <strain evidence="2">CGMCC 1.15330</strain>
    </source>
</reference>
<dbReference type="InterPro" id="IPR029045">
    <property type="entry name" value="ClpP/crotonase-like_dom_sf"/>
</dbReference>
<dbReference type="Proteomes" id="UP000623067">
    <property type="component" value="Unassembled WGS sequence"/>
</dbReference>
<dbReference type="Gene3D" id="3.90.226.10">
    <property type="entry name" value="2-enoyl-CoA Hydratase, Chain A, domain 1"/>
    <property type="match status" value="1"/>
</dbReference>
<evidence type="ECO:0000313" key="2">
    <source>
        <dbReference type="EMBL" id="GGB19620.1"/>
    </source>
</evidence>
<gene>
    <name evidence="2" type="ORF">GCM10011380_06480</name>
</gene>
<dbReference type="Pfam" id="PF03572">
    <property type="entry name" value="Peptidase_S41"/>
    <property type="match status" value="1"/>
</dbReference>
<name>A0A916SYS8_9SPHN</name>
<feature type="domain" description="Tail specific protease" evidence="1">
    <location>
        <begin position="221"/>
        <end position="383"/>
    </location>
</feature>
<dbReference type="GO" id="GO:0008236">
    <property type="term" value="F:serine-type peptidase activity"/>
    <property type="evidence" value="ECO:0007669"/>
    <property type="project" value="InterPro"/>
</dbReference>
<evidence type="ECO:0000259" key="1">
    <source>
        <dbReference type="Pfam" id="PF03572"/>
    </source>
</evidence>
<dbReference type="GO" id="GO:0006508">
    <property type="term" value="P:proteolysis"/>
    <property type="evidence" value="ECO:0007669"/>
    <property type="project" value="InterPro"/>
</dbReference>
<dbReference type="SUPFAM" id="SSF52096">
    <property type="entry name" value="ClpP/crotonase"/>
    <property type="match status" value="1"/>
</dbReference>
<dbReference type="EMBL" id="BMIH01000001">
    <property type="protein sequence ID" value="GGB19620.1"/>
    <property type="molecule type" value="Genomic_DNA"/>
</dbReference>
<sequence length="459" mass="50276">MAVLRAAMAIHPGLHRYLSPRDVDRNLARFERAYRAGMEAGSHETCFLALSRFLTTLRCGHSYPNFFNQTEAAVTALFDRPTRLPFDFEWIGREMVVTADHSGTGRLPPGTRVTAANGLPSGTIVDRLMPFTRADGHNDAKRRSLLGVRGAEDIEYFDVFQGLLLPPADGVHRLAFVRPDGRAGTMEVPAIGLAGRQANMSRVRESSDQPRWTYAVRPDGVAVLDMPGWAMWNSKWDWRSWLSDRLDDAASTRGLVVDLRRNEGGDDCGDPILARLIDRDLAGWPFTPRVRFRAIPPLLAPHVTTWDDRFRQLGVGGADLGDGWIALPEREALRPIRPDPKRLPVPVAALIGPANSSATFGFVSAARLSGRVRLFGEPTGGNRRGINGGGFFFTTLPGSGIEFDLPLIGYFPDRPQPDAGVAPDVPITRDAAAIAAGTDPAMEAAADWVRRAGRVRRTS</sequence>